<feature type="compositionally biased region" description="Polar residues" evidence="1">
    <location>
        <begin position="1"/>
        <end position="20"/>
    </location>
</feature>
<dbReference type="EMBL" id="CP066776">
    <property type="protein sequence ID" value="QQL43869.1"/>
    <property type="molecule type" value="Genomic_DNA"/>
</dbReference>
<keyword evidence="3" id="KW-1185">Reference proteome</keyword>
<dbReference type="AlphaFoldDB" id="A0A6B3LAJ3"/>
<name>A0A6B3LAJ3_9BACT</name>
<sequence length="95" mass="10596">MSESNPSADSTPATENSRQHGIQPVDALLTEMDVANHEVVAISTEHLTHKMVQKARKGRQLTRNVQNKVLNAVNALRKERGDEPLKMTDLFTYKG</sequence>
<reference evidence="2 3" key="1">
    <citation type="submission" date="2020-12" db="EMBL/GenBank/DDBJ databases">
        <title>Sulforoseuscoccus oceanibium gen. nov., sp. nov., a representative of the phylum Verrucomicrobia with special cytoplasmic membrane, and proposal of Sulforoseuscoccusaceae fam. nov.</title>
        <authorList>
            <person name="Xi F."/>
        </authorList>
    </citation>
    <scope>NUCLEOTIDE SEQUENCE [LARGE SCALE GENOMIC DNA]</scope>
    <source>
        <strain evidence="2 3">T37</strain>
    </source>
</reference>
<organism evidence="2 3">
    <name type="scientific">Sulfuriroseicoccus oceanibius</name>
    <dbReference type="NCBI Taxonomy" id="2707525"/>
    <lineage>
        <taxon>Bacteria</taxon>
        <taxon>Pseudomonadati</taxon>
        <taxon>Verrucomicrobiota</taxon>
        <taxon>Verrucomicrobiia</taxon>
        <taxon>Verrucomicrobiales</taxon>
        <taxon>Verrucomicrobiaceae</taxon>
        <taxon>Sulfuriroseicoccus</taxon>
    </lineage>
</organism>
<accession>A0A6B3LAJ3</accession>
<protein>
    <submittedName>
        <fullName evidence="2">Uncharacterized protein</fullName>
    </submittedName>
</protein>
<evidence type="ECO:0000313" key="2">
    <source>
        <dbReference type="EMBL" id="QQL43869.1"/>
    </source>
</evidence>
<evidence type="ECO:0000256" key="1">
    <source>
        <dbReference type="SAM" id="MobiDB-lite"/>
    </source>
</evidence>
<dbReference type="RefSeq" id="WP_164361905.1">
    <property type="nucleotide sequence ID" value="NZ_CP066776.1"/>
</dbReference>
<evidence type="ECO:0000313" key="3">
    <source>
        <dbReference type="Proteomes" id="UP000475117"/>
    </source>
</evidence>
<proteinExistence type="predicted"/>
<gene>
    <name evidence="2" type="ORF">G3M56_008155</name>
</gene>
<dbReference type="Proteomes" id="UP000475117">
    <property type="component" value="Chromosome"/>
</dbReference>
<dbReference type="KEGG" id="soa:G3M56_008155"/>
<feature type="region of interest" description="Disordered" evidence="1">
    <location>
        <begin position="1"/>
        <end position="23"/>
    </location>
</feature>